<dbReference type="OrthoDB" id="419317at2759"/>
<dbReference type="Gene3D" id="1.20.120.1750">
    <property type="match status" value="2"/>
</dbReference>
<keyword evidence="3" id="KW-0677">Repeat</keyword>
<accession>A0A7N8YEZ9</accession>
<reference evidence="8" key="1">
    <citation type="submission" date="2025-08" db="UniProtKB">
        <authorList>
            <consortium name="Ensembl"/>
        </authorList>
    </citation>
    <scope>IDENTIFICATION</scope>
</reference>
<evidence type="ECO:0000256" key="6">
    <source>
        <dbReference type="ARBA" id="ARBA00022833"/>
    </source>
</evidence>
<feature type="domain" description="RING-type" evidence="7">
    <location>
        <begin position="40"/>
        <end position="275"/>
    </location>
</feature>
<evidence type="ECO:0000259" key="7">
    <source>
        <dbReference type="PROSITE" id="PS51873"/>
    </source>
</evidence>
<keyword evidence="4" id="KW-0863">Zinc-finger</keyword>
<dbReference type="RefSeq" id="XP_026154280.1">
    <property type="nucleotide sequence ID" value="XM_026298495.2"/>
</dbReference>
<proteinExistence type="predicted"/>
<keyword evidence="2" id="KW-0479">Metal-binding</keyword>
<keyword evidence="1" id="KW-0808">Transferase</keyword>
<reference evidence="8" key="2">
    <citation type="submission" date="2025-09" db="UniProtKB">
        <authorList>
            <consortium name="Ensembl"/>
        </authorList>
    </citation>
    <scope>IDENTIFICATION</scope>
</reference>
<dbReference type="GO" id="GO:0016740">
    <property type="term" value="F:transferase activity"/>
    <property type="evidence" value="ECO:0007669"/>
    <property type="project" value="UniProtKB-KW"/>
</dbReference>
<keyword evidence="6" id="KW-0862">Zinc</keyword>
<dbReference type="InterPro" id="IPR044066">
    <property type="entry name" value="TRIAD_supradom"/>
</dbReference>
<dbReference type="AlphaFoldDB" id="A0A7N8YEZ9"/>
<evidence type="ECO:0000256" key="4">
    <source>
        <dbReference type="ARBA" id="ARBA00022771"/>
    </source>
</evidence>
<evidence type="ECO:0000313" key="8">
    <source>
        <dbReference type="Ensembl" id="ENSMAMP00000064227.1"/>
    </source>
</evidence>
<keyword evidence="5" id="KW-0833">Ubl conjugation pathway</keyword>
<evidence type="ECO:0000256" key="1">
    <source>
        <dbReference type="ARBA" id="ARBA00022679"/>
    </source>
</evidence>
<evidence type="ECO:0000256" key="5">
    <source>
        <dbReference type="ARBA" id="ARBA00022786"/>
    </source>
</evidence>
<dbReference type="GeneTree" id="ENSGT00510000050415"/>
<organism evidence="8 9">
    <name type="scientific">Mastacembelus armatus</name>
    <name type="common">zig-zag eel</name>
    <dbReference type="NCBI Taxonomy" id="205130"/>
    <lineage>
        <taxon>Eukaryota</taxon>
        <taxon>Metazoa</taxon>
        <taxon>Chordata</taxon>
        <taxon>Craniata</taxon>
        <taxon>Vertebrata</taxon>
        <taxon>Euteleostomi</taxon>
        <taxon>Actinopterygii</taxon>
        <taxon>Neopterygii</taxon>
        <taxon>Teleostei</taxon>
        <taxon>Neoteleostei</taxon>
        <taxon>Acanthomorphata</taxon>
        <taxon>Anabantaria</taxon>
        <taxon>Synbranchiformes</taxon>
        <taxon>Mastacembelidae</taxon>
        <taxon>Mastacembelus</taxon>
    </lineage>
</organism>
<sequence length="287" mass="32821">MIIFSINFFPPYRRIKMSTQGQAERRYDPLDTTLTFVNRIDDLDPVCSEVGDGCLRAQMSCGHAVTPESLMRWCRSQLNEGNYKFRCPAIVEGTTRCNQLWSYKEVRRLADLSVEEMQYFEETMARLAAAAYCEMQPCPQCKTNIERKNLSNLCVRCTICTADQKQSYQFCWQCLKPWKGKAPTADRCDNVGCINQDLELLKNCKDTTLPQVRGVDKCPSIRACPTCGQRVEHDRSGCKNVICPRCQKEFCFVCLKLTPVCLKTSTHFVACSDGVVPRQTSIPVWRR</sequence>
<dbReference type="CDD" id="cd20336">
    <property type="entry name" value="Rcat_RBR"/>
    <property type="match status" value="1"/>
</dbReference>
<evidence type="ECO:0000313" key="9">
    <source>
        <dbReference type="Proteomes" id="UP000261640"/>
    </source>
</evidence>
<dbReference type="GO" id="GO:0008270">
    <property type="term" value="F:zinc ion binding"/>
    <property type="evidence" value="ECO:0007669"/>
    <property type="project" value="UniProtKB-KW"/>
</dbReference>
<keyword evidence="9" id="KW-1185">Reference proteome</keyword>
<dbReference type="GeneID" id="113125166"/>
<name>A0A7N8YEZ9_9TELE</name>
<dbReference type="PROSITE" id="PS51873">
    <property type="entry name" value="TRIAD"/>
    <property type="match status" value="1"/>
</dbReference>
<evidence type="ECO:0000256" key="2">
    <source>
        <dbReference type="ARBA" id="ARBA00022723"/>
    </source>
</evidence>
<protein>
    <submittedName>
        <fullName evidence="8">E3 ubiquitin-protein ligase RNF19B-like</fullName>
    </submittedName>
</protein>
<dbReference type="Ensembl" id="ENSMAMT00000043057.1">
    <property type="protein sequence ID" value="ENSMAMP00000064227.1"/>
    <property type="gene ID" value="ENSMAMG00000026752.1"/>
</dbReference>
<dbReference type="Pfam" id="PF22191">
    <property type="entry name" value="IBR_1"/>
    <property type="match status" value="1"/>
</dbReference>
<dbReference type="InParanoid" id="A0A7N8YEZ9"/>
<evidence type="ECO:0000256" key="3">
    <source>
        <dbReference type="ARBA" id="ARBA00022737"/>
    </source>
</evidence>
<dbReference type="Proteomes" id="UP000261640">
    <property type="component" value="Unplaced"/>
</dbReference>
<dbReference type="SUPFAM" id="SSF57850">
    <property type="entry name" value="RING/U-box"/>
    <property type="match status" value="1"/>
</dbReference>